<dbReference type="NCBIfam" id="TIGR00503">
    <property type="entry name" value="prfC"/>
    <property type="match status" value="1"/>
</dbReference>
<evidence type="ECO:0000256" key="5">
    <source>
        <dbReference type="ARBA" id="ARBA00022741"/>
    </source>
</evidence>
<dbReference type="Gene3D" id="3.30.70.3280">
    <property type="entry name" value="Peptide chain release factor 3, domain III"/>
    <property type="match status" value="1"/>
</dbReference>
<keyword evidence="8" id="KW-0732">Signal</keyword>
<dbReference type="NCBIfam" id="TIGR00231">
    <property type="entry name" value="small_GTP"/>
    <property type="match status" value="1"/>
</dbReference>
<name>A0A7S1XL88_9STRA</name>
<dbReference type="GO" id="GO:0005829">
    <property type="term" value="C:cytosol"/>
    <property type="evidence" value="ECO:0007669"/>
    <property type="project" value="TreeGrafter"/>
</dbReference>
<keyword evidence="5" id="KW-0547">Nucleotide-binding</keyword>
<dbReference type="PANTHER" id="PTHR43556">
    <property type="entry name" value="PEPTIDE CHAIN RELEASE FACTOR RF3"/>
    <property type="match status" value="1"/>
</dbReference>
<evidence type="ECO:0000256" key="2">
    <source>
        <dbReference type="ARBA" id="ARBA00004496"/>
    </source>
</evidence>
<keyword evidence="6" id="KW-0648">Protein biosynthesis</keyword>
<dbReference type="InterPro" id="IPR053905">
    <property type="entry name" value="EF-G-like_DII"/>
</dbReference>
<dbReference type="InterPro" id="IPR032090">
    <property type="entry name" value="RF3_C"/>
</dbReference>
<comment type="subcellular location">
    <subcellularLocation>
        <location evidence="2">Cytoplasm</location>
    </subcellularLocation>
    <subcellularLocation>
        <location evidence="1">Plastid</location>
        <location evidence="1">Chloroplast</location>
    </subcellularLocation>
</comment>
<dbReference type="InterPro" id="IPR000795">
    <property type="entry name" value="T_Tr_GTP-bd_dom"/>
</dbReference>
<dbReference type="Pfam" id="PF00009">
    <property type="entry name" value="GTP_EFTU"/>
    <property type="match status" value="1"/>
</dbReference>
<reference evidence="10" key="1">
    <citation type="submission" date="2021-01" db="EMBL/GenBank/DDBJ databases">
        <authorList>
            <person name="Corre E."/>
            <person name="Pelletier E."/>
            <person name="Niang G."/>
            <person name="Scheremetjew M."/>
            <person name="Finn R."/>
            <person name="Kale V."/>
            <person name="Holt S."/>
            <person name="Cochrane G."/>
            <person name="Meng A."/>
            <person name="Brown T."/>
            <person name="Cohen L."/>
        </authorList>
    </citation>
    <scope>NUCLEOTIDE SEQUENCE</scope>
    <source>
        <strain evidence="10">CCMP2877</strain>
    </source>
</reference>
<dbReference type="InterPro" id="IPR038467">
    <property type="entry name" value="RF3_dom_3_sf"/>
</dbReference>
<dbReference type="InterPro" id="IPR005225">
    <property type="entry name" value="Small_GTP-bd"/>
</dbReference>
<dbReference type="GO" id="GO:0003924">
    <property type="term" value="F:GTPase activity"/>
    <property type="evidence" value="ECO:0007669"/>
    <property type="project" value="InterPro"/>
</dbReference>
<dbReference type="PRINTS" id="PR00315">
    <property type="entry name" value="ELONGATNFCT"/>
</dbReference>
<dbReference type="SUPFAM" id="SSF50447">
    <property type="entry name" value="Translation proteins"/>
    <property type="match status" value="1"/>
</dbReference>
<proteinExistence type="inferred from homology"/>
<dbReference type="EMBL" id="HBGJ01004853">
    <property type="protein sequence ID" value="CAD9244581.1"/>
    <property type="molecule type" value="Transcribed_RNA"/>
</dbReference>
<evidence type="ECO:0000256" key="7">
    <source>
        <dbReference type="ARBA" id="ARBA00023134"/>
    </source>
</evidence>
<dbReference type="InterPro" id="IPR009000">
    <property type="entry name" value="Transl_B-barrel_sf"/>
</dbReference>
<accession>A0A7S1XL88</accession>
<dbReference type="InterPro" id="IPR035647">
    <property type="entry name" value="EFG_III/V"/>
</dbReference>
<feature type="signal peptide" evidence="8">
    <location>
        <begin position="1"/>
        <end position="19"/>
    </location>
</feature>
<dbReference type="Gene3D" id="3.40.50.300">
    <property type="entry name" value="P-loop containing nucleotide triphosphate hydrolases"/>
    <property type="match status" value="2"/>
</dbReference>
<evidence type="ECO:0000256" key="6">
    <source>
        <dbReference type="ARBA" id="ARBA00022917"/>
    </source>
</evidence>
<keyword evidence="7" id="KW-0342">GTP-binding</keyword>
<evidence type="ECO:0000256" key="4">
    <source>
        <dbReference type="ARBA" id="ARBA00022490"/>
    </source>
</evidence>
<feature type="domain" description="Tr-type G" evidence="9">
    <location>
        <begin position="55"/>
        <end position="324"/>
    </location>
</feature>
<evidence type="ECO:0000313" key="10">
    <source>
        <dbReference type="EMBL" id="CAD9244581.1"/>
    </source>
</evidence>
<protein>
    <recommendedName>
        <fullName evidence="9">Tr-type G domain-containing protein</fullName>
    </recommendedName>
</protein>
<dbReference type="GO" id="GO:0005525">
    <property type="term" value="F:GTP binding"/>
    <property type="evidence" value="ECO:0007669"/>
    <property type="project" value="UniProtKB-KW"/>
</dbReference>
<evidence type="ECO:0000256" key="1">
    <source>
        <dbReference type="ARBA" id="ARBA00004229"/>
    </source>
</evidence>
<dbReference type="Pfam" id="PF22042">
    <property type="entry name" value="EF-G_D2"/>
    <property type="match status" value="1"/>
</dbReference>
<evidence type="ECO:0000259" key="9">
    <source>
        <dbReference type="PROSITE" id="PS51722"/>
    </source>
</evidence>
<dbReference type="PANTHER" id="PTHR43556:SF2">
    <property type="entry name" value="PEPTIDE CHAIN RELEASE FACTOR RF3"/>
    <property type="match status" value="1"/>
</dbReference>
<dbReference type="SUPFAM" id="SSF52540">
    <property type="entry name" value="P-loop containing nucleoside triphosphate hydrolases"/>
    <property type="match status" value="1"/>
</dbReference>
<dbReference type="InterPro" id="IPR027417">
    <property type="entry name" value="P-loop_NTPase"/>
</dbReference>
<evidence type="ECO:0000256" key="3">
    <source>
        <dbReference type="ARBA" id="ARBA00009978"/>
    </source>
</evidence>
<keyword evidence="4" id="KW-0963">Cytoplasm</keyword>
<dbReference type="FunFam" id="3.40.50.300:FF:000542">
    <property type="entry name" value="Peptide chain release factor 3"/>
    <property type="match status" value="1"/>
</dbReference>
<sequence length="597" mass="66104">MARLMRPLVLAAVLGAAGAFQRPLYRRAAVRMSAVEGGVEEGKAASRAAPAEEISRRRIVAFISHPDAGKTTATEQMLLAGGAINQAGVVRARGDARRAKSDWMEIEASRGISVSSTVLTFDYDKYRINLLDTPGHEDFGEDTYRTLSAADNAVMLLDAAKGLEPRTRKLFEVCKLRGLPIFTFVNKLDRPSISPFDIMDQIEGEFGMTCAPILWPIGSGDLFKGVLDRVEKNVYLFKKPVKGQPLCKESIPLDDVDALTEAIGDEAVEALLEDVEMLDGLYEPLDRESVVTGDQTPVFFGSAFHSFGVDLFVKHFVNMGFEPPSRDVFGKGGDEEDKIVLEPTHSEFTAQVFKLQANMDPKHRDRIAFVRVMSGVFNRGMRVTLARTGRTIRLSQAQNIFGQDRETIEEAYPGDVLGLSNPGEFEIGDTIYSGGKDKLVQFAPIPCFSPEMFKYIRNPNPKAYKQFRKGVVELLNEGAVQLLRERGEEGMPGQNPILAAVGQLQFDVVQQRLLNEYGCESDLEPVAGYSVARWALGGWEAVDKAKAKLMGVMQTSDRWGRPVLLFASQWKMQNVVDNDEFGLDLVPYAMPPMDTKR</sequence>
<dbReference type="GO" id="GO:0016150">
    <property type="term" value="F:translation release factor activity, codon nonspecific"/>
    <property type="evidence" value="ECO:0007669"/>
    <property type="project" value="TreeGrafter"/>
</dbReference>
<comment type="similarity">
    <text evidence="3">Belongs to the TRAFAC class translation factor GTPase superfamily. Classic translation factor GTPase family. PrfC subfamily.</text>
</comment>
<gene>
    <name evidence="10" type="ORF">PPAR1163_LOCUS2929</name>
</gene>
<dbReference type="GO" id="GO:0009507">
    <property type="term" value="C:chloroplast"/>
    <property type="evidence" value="ECO:0007669"/>
    <property type="project" value="UniProtKB-SubCell"/>
</dbReference>
<dbReference type="Pfam" id="PF16658">
    <property type="entry name" value="RF3_C"/>
    <property type="match status" value="1"/>
</dbReference>
<organism evidence="10">
    <name type="scientific">Phaeomonas parva</name>
    <dbReference type="NCBI Taxonomy" id="124430"/>
    <lineage>
        <taxon>Eukaryota</taxon>
        <taxon>Sar</taxon>
        <taxon>Stramenopiles</taxon>
        <taxon>Ochrophyta</taxon>
        <taxon>Pinguiophyceae</taxon>
        <taxon>Pinguiochrysidales</taxon>
        <taxon>Pinguiochrysidaceae</taxon>
        <taxon>Phaeomonas</taxon>
    </lineage>
</organism>
<dbReference type="SUPFAM" id="SSF54980">
    <property type="entry name" value="EF-G C-terminal domain-like"/>
    <property type="match status" value="1"/>
</dbReference>
<dbReference type="InterPro" id="IPR031157">
    <property type="entry name" value="G_TR_CS"/>
</dbReference>
<dbReference type="AlphaFoldDB" id="A0A7S1XL88"/>
<dbReference type="PROSITE" id="PS00301">
    <property type="entry name" value="G_TR_1"/>
    <property type="match status" value="1"/>
</dbReference>
<dbReference type="PROSITE" id="PS51722">
    <property type="entry name" value="G_TR_2"/>
    <property type="match status" value="1"/>
</dbReference>
<evidence type="ECO:0000256" key="8">
    <source>
        <dbReference type="SAM" id="SignalP"/>
    </source>
</evidence>
<dbReference type="NCBIfam" id="NF001964">
    <property type="entry name" value="PRK00741.1"/>
    <property type="match status" value="1"/>
</dbReference>
<dbReference type="InterPro" id="IPR004548">
    <property type="entry name" value="PrfC"/>
</dbReference>
<feature type="chain" id="PRO_5031079083" description="Tr-type G domain-containing protein" evidence="8">
    <location>
        <begin position="20"/>
        <end position="597"/>
    </location>
</feature>